<dbReference type="SUPFAM" id="SSF54637">
    <property type="entry name" value="Thioesterase/thiol ester dehydrase-isomerase"/>
    <property type="match status" value="1"/>
</dbReference>
<gene>
    <name evidence="1" type="ORF">BOO69_07395</name>
</gene>
<evidence type="ECO:0000313" key="2">
    <source>
        <dbReference type="Proteomes" id="UP000181897"/>
    </source>
</evidence>
<dbReference type="OrthoDB" id="7354710at2"/>
<dbReference type="AlphaFoldDB" id="A0A1J0WG05"/>
<protein>
    <submittedName>
        <fullName evidence="1">DUF4442 domain-containing protein</fullName>
    </submittedName>
</protein>
<dbReference type="InterPro" id="IPR027961">
    <property type="entry name" value="DUF4442"/>
</dbReference>
<evidence type="ECO:0000313" key="1">
    <source>
        <dbReference type="EMBL" id="APE43261.1"/>
    </source>
</evidence>
<dbReference type="RefSeq" id="WP_071971596.1">
    <property type="nucleotide sequence ID" value="NZ_CP018076.1"/>
</dbReference>
<proteinExistence type="predicted"/>
<dbReference type="EMBL" id="CP018076">
    <property type="protein sequence ID" value="APE43261.1"/>
    <property type="molecule type" value="Genomic_DNA"/>
</dbReference>
<organism evidence="1 2">
    <name type="scientific">Sulfitobacter alexandrii</name>
    <dbReference type="NCBI Taxonomy" id="1917485"/>
    <lineage>
        <taxon>Bacteria</taxon>
        <taxon>Pseudomonadati</taxon>
        <taxon>Pseudomonadota</taxon>
        <taxon>Alphaproteobacteria</taxon>
        <taxon>Rhodobacterales</taxon>
        <taxon>Roseobacteraceae</taxon>
        <taxon>Sulfitobacter</taxon>
    </lineage>
</organism>
<dbReference type="Pfam" id="PF14539">
    <property type="entry name" value="DUF4442"/>
    <property type="match status" value="1"/>
</dbReference>
<keyword evidence="2" id="KW-1185">Reference proteome</keyword>
<reference evidence="1 2" key="1">
    <citation type="submission" date="2016-11" db="EMBL/GenBank/DDBJ databases">
        <title>Complete genome sequence of Sulfitobacter sp. AM1-D1, a toxic bacteria associated with marine dinoflagellate Alexandrium minutum in East China Sea.</title>
        <authorList>
            <person name="Yang Q."/>
            <person name="Zhang X."/>
            <person name="Tian X."/>
        </authorList>
    </citation>
    <scope>NUCLEOTIDE SEQUENCE [LARGE SCALE GENOMIC DNA]</scope>
    <source>
        <strain evidence="1 2">AM1-D1</strain>
    </source>
</reference>
<name>A0A1J0WG05_9RHOB</name>
<dbReference type="Gene3D" id="3.10.129.10">
    <property type="entry name" value="Hotdog Thioesterase"/>
    <property type="match status" value="1"/>
</dbReference>
<accession>A0A1J0WG05</accession>
<dbReference type="KEGG" id="suam:BOO69_07395"/>
<dbReference type="Proteomes" id="UP000181897">
    <property type="component" value="Chromosome"/>
</dbReference>
<dbReference type="InterPro" id="IPR029069">
    <property type="entry name" value="HotDog_dom_sf"/>
</dbReference>
<dbReference type="STRING" id="1917485.BOO69_07395"/>
<sequence>MTPYDMIKAHLDSAVPFATHTGIDLLEIADGTASARLVQRQEVSNHIKSVHAGAMFTLGEAASGAAMAGALAPMIFDLRPVAATARIAYVKVAHGTLTAHAKTSEPGATLLETIRTEGKAAFDVEVDIRDESDETVAEMTVNWHVSAART</sequence>